<sequence>MSEDNLVVVEEKEGYAILRINRPDKRNAMNKAARVAMLEAMDALKGRFGVIVLTGTDVSFCAGLDLKEASADREAGVEADPATSWQAVNVAIRAHPSVFIAAVNGMALGGGVTLINVCDLAIASERASMGMPEMGFATYPGLAGPSTQYSLTRKRHAWMMFTTERIDGATAERWGLVNKVVPHDQLLPEAEAIAAKIGQFNPTALTISKGAMDQIPVAIDWDGAFNFGIGKIDEINRLTAAGSEGLARFSKGERLVGQG</sequence>
<dbReference type="EMBL" id="JABBFV010000019">
    <property type="protein sequence ID" value="NML12348.1"/>
    <property type="molecule type" value="Genomic_DNA"/>
</dbReference>
<evidence type="ECO:0000256" key="1">
    <source>
        <dbReference type="ARBA" id="ARBA00005254"/>
    </source>
</evidence>
<dbReference type="SUPFAM" id="SSF52096">
    <property type="entry name" value="ClpP/crotonase"/>
    <property type="match status" value="1"/>
</dbReference>
<comment type="caution">
    <text evidence="2">The sequence shown here is derived from an EMBL/GenBank/DDBJ whole genome shotgun (WGS) entry which is preliminary data.</text>
</comment>
<dbReference type="Proteomes" id="UP000519023">
    <property type="component" value="Unassembled WGS sequence"/>
</dbReference>
<dbReference type="CDD" id="cd06558">
    <property type="entry name" value="crotonase-like"/>
    <property type="match status" value="1"/>
</dbReference>
<organism evidence="2 3">
    <name type="scientific">Sphingobium psychrophilum</name>
    <dbReference type="NCBI Taxonomy" id="2728834"/>
    <lineage>
        <taxon>Bacteria</taxon>
        <taxon>Pseudomonadati</taxon>
        <taxon>Pseudomonadota</taxon>
        <taxon>Alphaproteobacteria</taxon>
        <taxon>Sphingomonadales</taxon>
        <taxon>Sphingomonadaceae</taxon>
        <taxon>Sphingobium</taxon>
    </lineage>
</organism>
<dbReference type="InterPro" id="IPR029045">
    <property type="entry name" value="ClpP/crotonase-like_dom_sf"/>
</dbReference>
<dbReference type="PANTHER" id="PTHR42964:SF1">
    <property type="entry name" value="POLYKETIDE BIOSYNTHESIS ENOYL-COA HYDRATASE PKSH-RELATED"/>
    <property type="match status" value="1"/>
</dbReference>
<dbReference type="GO" id="GO:0008300">
    <property type="term" value="P:isoprenoid catabolic process"/>
    <property type="evidence" value="ECO:0007669"/>
    <property type="project" value="TreeGrafter"/>
</dbReference>
<name>A0A7X9WYQ0_9SPHN</name>
<reference evidence="2 3" key="1">
    <citation type="submission" date="2020-04" db="EMBL/GenBank/DDBJ databases">
        <title>Sphingobium sp. AR-3-1 isolated from Arctic soil.</title>
        <authorList>
            <person name="Dahal R.H."/>
            <person name="Chaudhary D.K."/>
        </authorList>
    </citation>
    <scope>NUCLEOTIDE SEQUENCE [LARGE SCALE GENOMIC DNA]</scope>
    <source>
        <strain evidence="2 3">AR-3-1</strain>
    </source>
</reference>
<keyword evidence="3" id="KW-1185">Reference proteome</keyword>
<dbReference type="PANTHER" id="PTHR42964">
    <property type="entry name" value="ENOYL-COA HYDRATASE"/>
    <property type="match status" value="1"/>
</dbReference>
<comment type="similarity">
    <text evidence="1">Belongs to the enoyl-CoA hydratase/isomerase family.</text>
</comment>
<dbReference type="Gene3D" id="3.90.226.10">
    <property type="entry name" value="2-enoyl-CoA Hydratase, Chain A, domain 1"/>
    <property type="match status" value="1"/>
</dbReference>
<keyword evidence="2" id="KW-0413">Isomerase</keyword>
<protein>
    <submittedName>
        <fullName evidence="2">Enoyl-CoA hydratase/isomerase family protein</fullName>
    </submittedName>
</protein>
<evidence type="ECO:0000313" key="3">
    <source>
        <dbReference type="Proteomes" id="UP000519023"/>
    </source>
</evidence>
<dbReference type="InterPro" id="IPR051683">
    <property type="entry name" value="Enoyl-CoA_Hydratase/Isomerase"/>
</dbReference>
<dbReference type="Pfam" id="PF00378">
    <property type="entry name" value="ECH_1"/>
    <property type="match status" value="1"/>
</dbReference>
<dbReference type="RefSeq" id="WP_169574747.1">
    <property type="nucleotide sequence ID" value="NZ_JABBFV010000019.1"/>
</dbReference>
<accession>A0A7X9WYQ0</accession>
<dbReference type="InterPro" id="IPR001753">
    <property type="entry name" value="Enoyl-CoA_hydra/iso"/>
</dbReference>
<evidence type="ECO:0000313" key="2">
    <source>
        <dbReference type="EMBL" id="NML12348.1"/>
    </source>
</evidence>
<dbReference type="GO" id="GO:0016853">
    <property type="term" value="F:isomerase activity"/>
    <property type="evidence" value="ECO:0007669"/>
    <property type="project" value="UniProtKB-KW"/>
</dbReference>
<proteinExistence type="inferred from homology"/>
<gene>
    <name evidence="2" type="ORF">HHL08_19780</name>
</gene>
<dbReference type="AlphaFoldDB" id="A0A7X9WYQ0"/>